<sequence length="268" mass="29076">MSINSPFVCSLSLVTKTSQYASPRDTHPDWLVRILVLLQLPFDQNPVSEQGNIDRLSASETSDSLSAAMPINIGGQIRSRMMPSFGLDSSQLSGKNTFDENEGGSHANRVTSSSQSGRHHWHCLVEPKEPSSSAGDIIGQARENVLFSIFLSPLTRLRIDVRLQSGLGVLKVSGSARSDLNASDKSVTDTPHKSNSMMQSADSSADPIHLASRELLLIPEFHVIMPSVGVLGPFISVYGDPGSNFCSTNMIFLVLSFLASFFPFSLMF</sequence>
<evidence type="ECO:0000313" key="3">
    <source>
        <dbReference type="EMBL" id="VEL19885.1"/>
    </source>
</evidence>
<dbReference type="AlphaFoldDB" id="A0A448WTL6"/>
<protein>
    <submittedName>
        <fullName evidence="3">Uncharacterized protein</fullName>
    </submittedName>
</protein>
<dbReference type="EMBL" id="CAAALY010043743">
    <property type="protein sequence ID" value="VEL19885.1"/>
    <property type="molecule type" value="Genomic_DNA"/>
</dbReference>
<keyword evidence="4" id="KW-1185">Reference proteome</keyword>
<feature type="transmembrane region" description="Helical" evidence="2">
    <location>
        <begin position="250"/>
        <end position="267"/>
    </location>
</feature>
<feature type="region of interest" description="Disordered" evidence="1">
    <location>
        <begin position="179"/>
        <end position="201"/>
    </location>
</feature>
<keyword evidence="2" id="KW-0472">Membrane</keyword>
<name>A0A448WTL6_9PLAT</name>
<keyword evidence="2" id="KW-1133">Transmembrane helix</keyword>
<dbReference type="Proteomes" id="UP000784294">
    <property type="component" value="Unassembled WGS sequence"/>
</dbReference>
<comment type="caution">
    <text evidence="3">The sequence shown here is derived from an EMBL/GenBank/DDBJ whole genome shotgun (WGS) entry which is preliminary data.</text>
</comment>
<feature type="region of interest" description="Disordered" evidence="1">
    <location>
        <begin position="89"/>
        <end position="119"/>
    </location>
</feature>
<keyword evidence="2" id="KW-0812">Transmembrane</keyword>
<organism evidence="3 4">
    <name type="scientific">Protopolystoma xenopodis</name>
    <dbReference type="NCBI Taxonomy" id="117903"/>
    <lineage>
        <taxon>Eukaryota</taxon>
        <taxon>Metazoa</taxon>
        <taxon>Spiralia</taxon>
        <taxon>Lophotrochozoa</taxon>
        <taxon>Platyhelminthes</taxon>
        <taxon>Monogenea</taxon>
        <taxon>Polyopisthocotylea</taxon>
        <taxon>Polystomatidea</taxon>
        <taxon>Polystomatidae</taxon>
        <taxon>Protopolystoma</taxon>
    </lineage>
</organism>
<proteinExistence type="predicted"/>
<gene>
    <name evidence="3" type="ORF">PXEA_LOCUS13325</name>
</gene>
<evidence type="ECO:0000256" key="2">
    <source>
        <dbReference type="SAM" id="Phobius"/>
    </source>
</evidence>
<evidence type="ECO:0000313" key="4">
    <source>
        <dbReference type="Proteomes" id="UP000784294"/>
    </source>
</evidence>
<accession>A0A448WTL6</accession>
<evidence type="ECO:0000256" key="1">
    <source>
        <dbReference type="SAM" id="MobiDB-lite"/>
    </source>
</evidence>
<reference evidence="3" key="1">
    <citation type="submission" date="2018-11" db="EMBL/GenBank/DDBJ databases">
        <authorList>
            <consortium name="Pathogen Informatics"/>
        </authorList>
    </citation>
    <scope>NUCLEOTIDE SEQUENCE</scope>
</reference>